<evidence type="ECO:0000313" key="2">
    <source>
        <dbReference type="Proteomes" id="UP000315295"/>
    </source>
</evidence>
<name>A0A540LRW1_MALBA</name>
<gene>
    <name evidence="1" type="ORF">C1H46_025252</name>
</gene>
<comment type="caution">
    <text evidence="1">The sequence shown here is derived from an EMBL/GenBank/DDBJ whole genome shotgun (WGS) entry which is preliminary data.</text>
</comment>
<accession>A0A540LRW1</accession>
<proteinExistence type="predicted"/>
<dbReference type="Proteomes" id="UP000315295">
    <property type="component" value="Unassembled WGS sequence"/>
</dbReference>
<organism evidence="1 2">
    <name type="scientific">Malus baccata</name>
    <name type="common">Siberian crab apple</name>
    <name type="synonym">Pyrus baccata</name>
    <dbReference type="NCBI Taxonomy" id="106549"/>
    <lineage>
        <taxon>Eukaryota</taxon>
        <taxon>Viridiplantae</taxon>
        <taxon>Streptophyta</taxon>
        <taxon>Embryophyta</taxon>
        <taxon>Tracheophyta</taxon>
        <taxon>Spermatophyta</taxon>
        <taxon>Magnoliopsida</taxon>
        <taxon>eudicotyledons</taxon>
        <taxon>Gunneridae</taxon>
        <taxon>Pentapetalae</taxon>
        <taxon>rosids</taxon>
        <taxon>fabids</taxon>
        <taxon>Rosales</taxon>
        <taxon>Rosaceae</taxon>
        <taxon>Amygdaloideae</taxon>
        <taxon>Maleae</taxon>
        <taxon>Malus</taxon>
    </lineage>
</organism>
<protein>
    <submittedName>
        <fullName evidence="1">Uncharacterized protein</fullName>
    </submittedName>
</protein>
<dbReference type="EMBL" id="VIEB01000487">
    <property type="protein sequence ID" value="TQD89207.1"/>
    <property type="molecule type" value="Genomic_DNA"/>
</dbReference>
<keyword evidence="2" id="KW-1185">Reference proteome</keyword>
<dbReference type="AlphaFoldDB" id="A0A540LRW1"/>
<sequence>MRIGISLKMKDSLLSRSSPLMCQMSWRLQNRTHHQFRRKKLLQLRVQLLLHLKLMSSQKSLRVRMTRLLKMEQHMIKMKRSPQKVLRTVHLPAAHLENFQILTMEGQQAQMPHPVIRNLKVMIMGLLGLCFPVTRVLMNQHGGHLTLMMTLTRCGVSMQLVPPRIWIRRVIRITTFLALGSSASTLSGLGHHKEVAFPRRAALLLSMILFLAHQCLPSIQDIHHQGTRIIQNLHSTPSPGLIRLEAPKILDTSLNQKHLEDLILCAAVEILIRDMDFQHLMTSQTLLALQRHLGHHWTVKLQEETRTPSDILGHFGRHWTVKLQEENQISSGLQQRHLGHHSTVKLQEETRTHLVLLHLGHHSTVKLRDETQTHLGLQGLSGRQWRLREKTLIIGVHFSRLVVRHFVSAIQSPFKAFLSWRGGTGLVFYALKSLSL</sequence>
<reference evidence="1 2" key="1">
    <citation type="journal article" date="2019" name="G3 (Bethesda)">
        <title>Sequencing of a Wild Apple (Malus baccata) Genome Unravels the Differences Between Cultivated and Wild Apple Species Regarding Disease Resistance and Cold Tolerance.</title>
        <authorList>
            <person name="Chen X."/>
        </authorList>
    </citation>
    <scope>NUCLEOTIDE SEQUENCE [LARGE SCALE GENOMIC DNA]</scope>
    <source>
        <strain evidence="2">cv. Shandingzi</strain>
        <tissue evidence="1">Leaves</tissue>
    </source>
</reference>
<evidence type="ECO:0000313" key="1">
    <source>
        <dbReference type="EMBL" id="TQD89207.1"/>
    </source>
</evidence>